<gene>
    <name evidence="2" type="ORF">G5714_024589</name>
</gene>
<evidence type="ECO:0000313" key="2">
    <source>
        <dbReference type="EMBL" id="KAF4094632.1"/>
    </source>
</evidence>
<sequence length="616" mass="65530">MGGSACVYPAPRGAGNPLNPARDRDWGLKLFPINEEFPDTLIIDTSNALCGPGFLPGPRLPEGRFPIDRGLRVPRLELRGAFDLLRPPKCRPPGSASRPASSGPFHRLSLPYGRGGRRLVCGSRTGGPPSAAGGSEPLRCPRRDLQLVCGRTSFWWEGSLRLSRPLWGGRAAATRPPVLRGPGSRLNSRADGRTPSLRGARASISRPSGAGGGGDTSARFCEDRGLDPNSRADGRTPSLWGDASVGVSDGVRCARRRPTRLRPASRPSGDSGAPPRPLRVRPQVRRDNPLNLSILLSGGKETNKDSLSSGERRGKSPANPARPRAREMWRQKTALGAGRGPSPSDGGLARGRCEVGGPARRVRFFLESGCLGMQPKDSTRRVRSARSVRVDPLRWGPPPGRWLGRRRAHFFRGGAPRPAPVWPGRVGGRRWLAASGSRALQSPHAPTLPLTPGVVGSVLAPSLLPTGEGRGPSLPVCASTGADCPQSVSDRAAPSGRGSGPRKGCSRSAARSATHPTRLETRTKESNARASQRVSSSPHGAMKVKAGARRSRWDPPAPAGGAPPARLARTAGQVELERVRWYPKDGELCLGRAKPEETLVEARSGPDVQIGRPTWV</sequence>
<dbReference type="Proteomes" id="UP000579812">
    <property type="component" value="Unassembled WGS sequence"/>
</dbReference>
<reference evidence="2 3" key="1">
    <citation type="submission" date="2020-04" db="EMBL/GenBank/DDBJ databases">
        <title>Chromosome-level genome assembly of a cyprinid fish Onychostoma macrolepis by integration of Nanopore Sequencing, Bionano and Hi-C technology.</title>
        <authorList>
            <person name="Wang D."/>
        </authorList>
    </citation>
    <scope>NUCLEOTIDE SEQUENCE [LARGE SCALE GENOMIC DNA]</scope>
    <source>
        <strain evidence="2">SWU-2019</strain>
        <tissue evidence="2">Muscle</tissue>
    </source>
</reference>
<feature type="region of interest" description="Disordered" evidence="1">
    <location>
        <begin position="477"/>
        <end position="567"/>
    </location>
</feature>
<evidence type="ECO:0000313" key="3">
    <source>
        <dbReference type="Proteomes" id="UP000579812"/>
    </source>
</evidence>
<dbReference type="PANTHER" id="PTHR33626:SF2">
    <property type="match status" value="1"/>
</dbReference>
<accession>A0A7J6BLU9</accession>
<organism evidence="2 3">
    <name type="scientific">Onychostoma macrolepis</name>
    <dbReference type="NCBI Taxonomy" id="369639"/>
    <lineage>
        <taxon>Eukaryota</taxon>
        <taxon>Metazoa</taxon>
        <taxon>Chordata</taxon>
        <taxon>Craniata</taxon>
        <taxon>Vertebrata</taxon>
        <taxon>Euteleostomi</taxon>
        <taxon>Actinopterygii</taxon>
        <taxon>Neopterygii</taxon>
        <taxon>Teleostei</taxon>
        <taxon>Ostariophysi</taxon>
        <taxon>Cypriniformes</taxon>
        <taxon>Cyprinidae</taxon>
        <taxon>Acrossocheilinae</taxon>
        <taxon>Onychostoma</taxon>
    </lineage>
</organism>
<evidence type="ECO:0000256" key="1">
    <source>
        <dbReference type="SAM" id="MobiDB-lite"/>
    </source>
</evidence>
<dbReference type="EMBL" id="JAAMOB010000038">
    <property type="protein sequence ID" value="KAF4094632.1"/>
    <property type="molecule type" value="Genomic_DNA"/>
</dbReference>
<feature type="compositionally biased region" description="Low complexity" evidence="1">
    <location>
        <begin position="92"/>
        <end position="104"/>
    </location>
</feature>
<feature type="region of interest" description="Disordered" evidence="1">
    <location>
        <begin position="87"/>
        <end position="111"/>
    </location>
</feature>
<feature type="compositionally biased region" description="Basic and acidic residues" evidence="1">
    <location>
        <begin position="220"/>
        <end position="234"/>
    </location>
</feature>
<keyword evidence="3" id="KW-1185">Reference proteome</keyword>
<feature type="compositionally biased region" description="Basic and acidic residues" evidence="1">
    <location>
        <begin position="517"/>
        <end position="527"/>
    </location>
</feature>
<feature type="compositionally biased region" description="Polar residues" evidence="1">
    <location>
        <begin position="528"/>
        <end position="538"/>
    </location>
</feature>
<comment type="caution">
    <text evidence="2">The sequence shown here is derived from an EMBL/GenBank/DDBJ whole genome shotgun (WGS) entry which is preliminary data.</text>
</comment>
<feature type="region of interest" description="Disordered" evidence="1">
    <location>
        <begin position="172"/>
        <end position="327"/>
    </location>
</feature>
<name>A0A7J6BLU9_9TELE</name>
<dbReference type="PANTHER" id="PTHR33626">
    <property type="entry name" value="ZGC:158463"/>
    <property type="match status" value="1"/>
</dbReference>
<proteinExistence type="predicted"/>
<dbReference type="AlphaFoldDB" id="A0A7J6BLU9"/>
<protein>
    <submittedName>
        <fullName evidence="2">Uncharacterized protein</fullName>
    </submittedName>
</protein>